<feature type="domain" description="Integrase catalytic" evidence="4">
    <location>
        <begin position="251"/>
        <end position="414"/>
    </location>
</feature>
<dbReference type="KEGG" id="ssun:H9Q77_16340"/>
<dbReference type="EMBL" id="CP060633">
    <property type="protein sequence ID" value="QNM03488.1"/>
    <property type="molecule type" value="Genomic_DNA"/>
</dbReference>
<dbReference type="InterPro" id="IPR036397">
    <property type="entry name" value="RNaseH_sf"/>
</dbReference>
<keyword evidence="2" id="KW-0408">Iron</keyword>
<evidence type="ECO:0000313" key="6">
    <source>
        <dbReference type="EMBL" id="QNM02574.1"/>
    </source>
</evidence>
<dbReference type="GO" id="GO:0051536">
    <property type="term" value="F:iron-sulfur cluster binding"/>
    <property type="evidence" value="ECO:0007669"/>
    <property type="project" value="UniProtKB-KW"/>
</dbReference>
<dbReference type="RefSeq" id="WP_249325961.1">
    <property type="nucleotide sequence ID" value="NZ_CP060633.1"/>
</dbReference>
<dbReference type="InterPro" id="IPR051917">
    <property type="entry name" value="Transposase-Integrase"/>
</dbReference>
<sequence>MPKEERKKGTHLTWDDRHEIQKGLKEHRTFKEIAYIIGCSPDTVSKEIRRHRYHKLRSRDGILHASPNRCKYRNSCRRWDVCKKKKGHKCRIPCRECISCNKLCPDFVDAPCPIEHKAPYVCNNCPKSFSCLFDKYLYNADYAHKEYCETLRKSRQGIDMTRDELAALDSLVSPLIRKGQPLAHILAHHAEEIPCGERTLYKYISAGYLTARNLDMRRTVRYRKRVRSVPTPKISYRKKEGHHYSDYLDFIAKNEGIRVVQMDTVEGNKGGKLLHTLLWPENNLMLAFLIKTKEMKNTVATFDWLEETLGSEMFRELFPVILTDNGCEFADPELFEKGHDGKKRTRVFYCESRHSEQKGELEKNHEYIRYVLPKGSSFDGLNQEQVLRMVNHINNTTRPKLHGSTPMKKALKSFDKNAMEKLGLEIIPPDEICLKPELLK</sequence>
<dbReference type="SUPFAM" id="SSF53098">
    <property type="entry name" value="Ribonuclease H-like"/>
    <property type="match status" value="1"/>
</dbReference>
<dbReference type="Proteomes" id="UP000515981">
    <property type="component" value="Chromosome"/>
</dbReference>
<dbReference type="EMBL" id="CP060633">
    <property type="protein sequence ID" value="QNM02574.1"/>
    <property type="molecule type" value="Genomic_DNA"/>
</dbReference>
<dbReference type="InterPro" id="IPR012337">
    <property type="entry name" value="RNaseH-like_sf"/>
</dbReference>
<evidence type="ECO:0000313" key="8">
    <source>
        <dbReference type="Proteomes" id="UP000515981"/>
    </source>
</evidence>
<dbReference type="EMBL" id="CP060633">
    <property type="protein sequence ID" value="QNM02192.1"/>
    <property type="molecule type" value="Genomic_DNA"/>
</dbReference>
<dbReference type="GO" id="GO:0032196">
    <property type="term" value="P:transposition"/>
    <property type="evidence" value="ECO:0007669"/>
    <property type="project" value="TreeGrafter"/>
</dbReference>
<dbReference type="GO" id="GO:0005829">
    <property type="term" value="C:cytosol"/>
    <property type="evidence" value="ECO:0007669"/>
    <property type="project" value="TreeGrafter"/>
</dbReference>
<dbReference type="GO" id="GO:0015074">
    <property type="term" value="P:DNA integration"/>
    <property type="evidence" value="ECO:0007669"/>
    <property type="project" value="InterPro"/>
</dbReference>
<evidence type="ECO:0000313" key="5">
    <source>
        <dbReference type="EMBL" id="QNM02192.1"/>
    </source>
</evidence>
<dbReference type="Gene3D" id="3.30.420.10">
    <property type="entry name" value="Ribonuclease H-like superfamily/Ribonuclease H"/>
    <property type="match status" value="1"/>
</dbReference>
<dbReference type="PANTHER" id="PTHR10948:SF23">
    <property type="entry name" value="TRANSPOSASE INSI FOR INSERTION SEQUENCE ELEMENT IS30A-RELATED"/>
    <property type="match status" value="1"/>
</dbReference>
<evidence type="ECO:0000256" key="2">
    <source>
        <dbReference type="ARBA" id="ARBA00023004"/>
    </source>
</evidence>
<dbReference type="InterPro" id="IPR001584">
    <property type="entry name" value="Integrase_cat-core"/>
</dbReference>
<evidence type="ECO:0000259" key="4">
    <source>
        <dbReference type="PROSITE" id="PS50994"/>
    </source>
</evidence>
<name>A0A7G9FY56_9FIRM</name>
<accession>A0A7G9FY56</accession>
<dbReference type="AlphaFoldDB" id="A0A7G9FY56"/>
<dbReference type="GO" id="GO:0004803">
    <property type="term" value="F:transposase activity"/>
    <property type="evidence" value="ECO:0007669"/>
    <property type="project" value="TreeGrafter"/>
</dbReference>
<dbReference type="GO" id="GO:0003676">
    <property type="term" value="F:nucleic acid binding"/>
    <property type="evidence" value="ECO:0007669"/>
    <property type="project" value="InterPro"/>
</dbReference>
<dbReference type="PANTHER" id="PTHR10948">
    <property type="entry name" value="TRANSPOSASE"/>
    <property type="match status" value="1"/>
</dbReference>
<organism evidence="7 8">
    <name type="scientific">Simiaoa sunii</name>
    <dbReference type="NCBI Taxonomy" id="2763672"/>
    <lineage>
        <taxon>Bacteria</taxon>
        <taxon>Bacillati</taxon>
        <taxon>Bacillota</taxon>
        <taxon>Clostridia</taxon>
        <taxon>Lachnospirales</taxon>
        <taxon>Lachnospiraceae</taxon>
        <taxon>Simiaoa</taxon>
    </lineage>
</organism>
<dbReference type="InterPro" id="IPR025246">
    <property type="entry name" value="IS30-like_HTH"/>
</dbReference>
<protein>
    <submittedName>
        <fullName evidence="7">Helix-turn-helix domain-containing protein</fullName>
    </submittedName>
</protein>
<dbReference type="PROSITE" id="PS50994">
    <property type="entry name" value="INTEGRASE"/>
    <property type="match status" value="1"/>
</dbReference>
<dbReference type="InterPro" id="IPR017900">
    <property type="entry name" value="4Fe4S_Fe_S_CS"/>
</dbReference>
<dbReference type="GO" id="GO:0046872">
    <property type="term" value="F:metal ion binding"/>
    <property type="evidence" value="ECO:0007669"/>
    <property type="project" value="UniProtKB-KW"/>
</dbReference>
<gene>
    <name evidence="7" type="ORF">H9Q77_05125</name>
    <name evidence="5" type="ORF">H9Q77_14125</name>
    <name evidence="6" type="ORF">H9Q77_16340</name>
</gene>
<keyword evidence="1" id="KW-0479">Metal-binding</keyword>
<evidence type="ECO:0000256" key="3">
    <source>
        <dbReference type="ARBA" id="ARBA00023014"/>
    </source>
</evidence>
<dbReference type="PROSITE" id="PS00198">
    <property type="entry name" value="4FE4S_FER_1"/>
    <property type="match status" value="1"/>
</dbReference>
<evidence type="ECO:0000256" key="1">
    <source>
        <dbReference type="ARBA" id="ARBA00022723"/>
    </source>
</evidence>
<proteinExistence type="predicted"/>
<dbReference type="KEGG" id="ssun:H9Q77_05125"/>
<evidence type="ECO:0000313" key="7">
    <source>
        <dbReference type="EMBL" id="QNM03488.1"/>
    </source>
</evidence>
<reference evidence="7 8" key="1">
    <citation type="submission" date="2020-08" db="EMBL/GenBank/DDBJ databases">
        <authorList>
            <person name="Liu C."/>
            <person name="Sun Q."/>
        </authorList>
    </citation>
    <scope>NUCLEOTIDE SEQUENCE [LARGE SCALE GENOMIC DNA]</scope>
    <source>
        <strain evidence="7 8">NSJ-8</strain>
    </source>
</reference>
<keyword evidence="8" id="KW-1185">Reference proteome</keyword>
<dbReference type="KEGG" id="ssun:H9Q77_14125"/>
<keyword evidence="3" id="KW-0411">Iron-sulfur</keyword>
<dbReference type="Pfam" id="PF13936">
    <property type="entry name" value="HTH_38"/>
    <property type="match status" value="1"/>
</dbReference>